<comment type="similarity">
    <text evidence="1">Belongs to the PhzF family.</text>
</comment>
<accession>A0A6M3ZUY3</accession>
<dbReference type="PANTHER" id="PTHR13774">
    <property type="entry name" value="PHENAZINE BIOSYNTHESIS PROTEIN"/>
    <property type="match status" value="1"/>
</dbReference>
<dbReference type="RefSeq" id="WP_081584746.1">
    <property type="nucleotide sequence ID" value="NZ_CP008956.1"/>
</dbReference>
<gene>
    <name evidence="3" type="ORF">C798_20335</name>
</gene>
<reference evidence="3 4" key="1">
    <citation type="journal article" date="2012" name="J. Bacteriol.">
        <title>Genome sequence of the pathogenic Herbaspirillum seropedicae strain Os34, isolated from rice roots.</title>
        <authorList>
            <person name="Ye W."/>
            <person name="Ye S."/>
            <person name="Liu J."/>
            <person name="Chang S."/>
            <person name="Chen M."/>
            <person name="Zhu B."/>
            <person name="Guo L."/>
            <person name="An Q."/>
        </authorList>
    </citation>
    <scope>NUCLEOTIDE SEQUENCE [LARGE SCALE GENOMIC DNA]</scope>
    <source>
        <strain evidence="3 4">Os34</strain>
    </source>
</reference>
<protein>
    <submittedName>
        <fullName evidence="3">PhzF family phenazine biosynthesis protein</fullName>
    </submittedName>
</protein>
<evidence type="ECO:0000256" key="1">
    <source>
        <dbReference type="ARBA" id="ARBA00008270"/>
    </source>
</evidence>
<sequence>MQIKELKCFGESEGQGNPALVITNSQFTINERSAFAKMRNTTCVFLDPCDDPGTVCSLDYFYPHARSSLCLHATLAAAFVLLAENDGPVMAKTSLHGQQLLISRIGVEYFVHLSRQVAPQVEVNHALVRSLLAAPDAEFPSPPVVASVGSPKLCIEVENLTVLYALNPDLTLISNWSKENGVSGCYVYCRLADHSLEGRNFNHINPALEDAATGVAAGALTEILGHGIILRQGYSTGKSCRMVTSIEGNKILVGGKVERP</sequence>
<dbReference type="Proteomes" id="UP000501648">
    <property type="component" value="Chromosome"/>
</dbReference>
<organism evidence="3 4">
    <name type="scientific">Herbaspirillum rubrisubalbicans Os34</name>
    <dbReference type="NCBI Taxonomy" id="1235827"/>
    <lineage>
        <taxon>Bacteria</taxon>
        <taxon>Pseudomonadati</taxon>
        <taxon>Pseudomonadota</taxon>
        <taxon>Betaproteobacteria</taxon>
        <taxon>Burkholderiales</taxon>
        <taxon>Oxalobacteraceae</taxon>
        <taxon>Herbaspirillum</taxon>
    </lineage>
</organism>
<evidence type="ECO:0000256" key="2">
    <source>
        <dbReference type="ARBA" id="ARBA00023235"/>
    </source>
</evidence>
<dbReference type="AlphaFoldDB" id="A0A6M3ZUY3"/>
<dbReference type="PANTHER" id="PTHR13774:SF39">
    <property type="entry name" value="BIOSYNTHESIS PROTEIN, PUTATIVE-RELATED"/>
    <property type="match status" value="1"/>
</dbReference>
<dbReference type="GO" id="GO:0016853">
    <property type="term" value="F:isomerase activity"/>
    <property type="evidence" value="ECO:0007669"/>
    <property type="project" value="UniProtKB-KW"/>
</dbReference>
<proteinExistence type="inferred from homology"/>
<dbReference type="SUPFAM" id="SSF54506">
    <property type="entry name" value="Diaminopimelate epimerase-like"/>
    <property type="match status" value="1"/>
</dbReference>
<evidence type="ECO:0000313" key="4">
    <source>
        <dbReference type="Proteomes" id="UP000501648"/>
    </source>
</evidence>
<evidence type="ECO:0000313" key="3">
    <source>
        <dbReference type="EMBL" id="QJQ02489.1"/>
    </source>
</evidence>
<dbReference type="PIRSF" id="PIRSF016184">
    <property type="entry name" value="PhzC_PhzF"/>
    <property type="match status" value="1"/>
</dbReference>
<dbReference type="Gene3D" id="3.10.310.10">
    <property type="entry name" value="Diaminopimelate Epimerase, Chain A, domain 1"/>
    <property type="match status" value="2"/>
</dbReference>
<dbReference type="InterPro" id="IPR003719">
    <property type="entry name" value="Phenazine_PhzF-like"/>
</dbReference>
<keyword evidence="2" id="KW-0413">Isomerase</keyword>
<name>A0A6M3ZUY3_9BURK</name>
<dbReference type="Pfam" id="PF02567">
    <property type="entry name" value="PhzC-PhzF"/>
    <property type="match status" value="1"/>
</dbReference>
<dbReference type="GO" id="GO:0005737">
    <property type="term" value="C:cytoplasm"/>
    <property type="evidence" value="ECO:0007669"/>
    <property type="project" value="TreeGrafter"/>
</dbReference>
<dbReference type="EMBL" id="CP008956">
    <property type="protein sequence ID" value="QJQ02489.1"/>
    <property type="molecule type" value="Genomic_DNA"/>
</dbReference>